<organism evidence="1 2">
    <name type="scientific">Gardnerella vaginalis 55152</name>
    <dbReference type="NCBI Taxonomy" id="698955"/>
    <lineage>
        <taxon>Bacteria</taxon>
        <taxon>Bacillati</taxon>
        <taxon>Actinomycetota</taxon>
        <taxon>Actinomycetes</taxon>
        <taxon>Bifidobacteriales</taxon>
        <taxon>Bifidobacteriaceae</taxon>
        <taxon>Gardnerella</taxon>
    </lineage>
</organism>
<name>I4LRD0_GARVA</name>
<comment type="caution">
    <text evidence="1">The sequence shown here is derived from an EMBL/GenBank/DDBJ whole genome shotgun (WGS) entry which is preliminary data.</text>
</comment>
<dbReference type="PATRIC" id="fig|698955.3.peg.1020"/>
<dbReference type="Proteomes" id="UP000005936">
    <property type="component" value="Unassembled WGS sequence"/>
</dbReference>
<proteinExistence type="predicted"/>
<reference evidence="1 2" key="1">
    <citation type="journal article" date="2012" name="J. Bacteriol.">
        <title>Comparative Genomic Analyses of 17 Clinical Isolates of Gardnerella vaginalis Provide Evidence of Multiple Genetically Isolated Clades Consistent with Subspeciation into Genovars.</title>
        <authorList>
            <person name="Ahmed A."/>
            <person name="Earl J."/>
            <person name="Retchless A."/>
            <person name="Hillier S."/>
            <person name="Rabe L."/>
            <person name="Cherpes T."/>
            <person name="Powell E."/>
            <person name="Janto B."/>
            <person name="Eutsey R."/>
            <person name="Hiller N.L."/>
            <person name="Boissy R."/>
            <person name="Dahlgreen M."/>
            <person name="Hall B."/>
            <person name="Costerton J."/>
            <person name="Post J.C."/>
            <person name="Hu F."/>
            <person name="Ehrlich G."/>
        </authorList>
    </citation>
    <scope>NUCLEOTIDE SEQUENCE [LARGE SCALE GENOMIC DNA]</scope>
    <source>
        <strain evidence="1 2">55152</strain>
    </source>
</reference>
<dbReference type="AlphaFoldDB" id="I4LRD0"/>
<evidence type="ECO:0000313" key="1">
    <source>
        <dbReference type="EMBL" id="EIK79520.1"/>
    </source>
</evidence>
<protein>
    <submittedName>
        <fullName evidence="1">Uncharacterized protein</fullName>
    </submittedName>
</protein>
<gene>
    <name evidence="1" type="ORF">CGSMWGv55152_05209</name>
</gene>
<evidence type="ECO:0000313" key="2">
    <source>
        <dbReference type="Proteomes" id="UP000005936"/>
    </source>
</evidence>
<dbReference type="EMBL" id="ADEQ01000016">
    <property type="protein sequence ID" value="EIK79520.1"/>
    <property type="molecule type" value="Genomic_DNA"/>
</dbReference>
<accession>I4LRD0</accession>
<sequence>MRYLRIGKDIASKISQAKYCKQNIARYYYKIRNNVNAIM</sequence>